<protein>
    <submittedName>
        <fullName evidence="1">Uncharacterized protein</fullName>
    </submittedName>
</protein>
<proteinExistence type="predicted"/>
<organism evidence="1 2">
    <name type="scientific">Thalassobellus suaedae</name>
    <dbReference type="NCBI Taxonomy" id="3074124"/>
    <lineage>
        <taxon>Bacteria</taxon>
        <taxon>Pseudomonadati</taxon>
        <taxon>Bacteroidota</taxon>
        <taxon>Flavobacteriia</taxon>
        <taxon>Flavobacteriales</taxon>
        <taxon>Flavobacteriaceae</taxon>
        <taxon>Thalassobellus</taxon>
    </lineage>
</organism>
<dbReference type="EMBL" id="CP134537">
    <property type="protein sequence ID" value="WNH10096.1"/>
    <property type="molecule type" value="Genomic_DNA"/>
</dbReference>
<evidence type="ECO:0000313" key="1">
    <source>
        <dbReference type="EMBL" id="WNH10096.1"/>
    </source>
</evidence>
<accession>A0ABY9XWB9</accession>
<evidence type="ECO:0000313" key="2">
    <source>
        <dbReference type="Proteomes" id="UP001302806"/>
    </source>
</evidence>
<reference evidence="1 2" key="1">
    <citation type="submission" date="2023-09" db="EMBL/GenBank/DDBJ databases">
        <title>Thalassobella suaedae gen. nov., sp. nov., a marine bacterium of the family Flavobacteriaceae isolated from a halophyte Suaeda japonica.</title>
        <authorList>
            <person name="Lee S.Y."/>
            <person name="Hwang C.Y."/>
        </authorList>
    </citation>
    <scope>NUCLEOTIDE SEQUENCE [LARGE SCALE GENOMIC DNA]</scope>
    <source>
        <strain evidence="1 2">HL-DH14</strain>
    </source>
</reference>
<gene>
    <name evidence="1" type="ORF">RHP51_05185</name>
</gene>
<dbReference type="RefSeq" id="WP_415866445.1">
    <property type="nucleotide sequence ID" value="NZ_CP134537.1"/>
</dbReference>
<sequence>MEFKEFKELASKHLFIDTDHDLIEGQEVEIHGFDKLYEALSIGGVSKRFTEINDALGYLNRGGYHFKERILLSDETLMVIANDIYDSTTIKNKLS</sequence>
<dbReference type="Proteomes" id="UP001302806">
    <property type="component" value="Chromosome"/>
</dbReference>
<name>A0ABY9XWB9_9FLAO</name>